<dbReference type="Pfam" id="PF01019">
    <property type="entry name" value="G_glu_transpept"/>
    <property type="match status" value="1"/>
</dbReference>
<evidence type="ECO:0000313" key="8">
    <source>
        <dbReference type="Proteomes" id="UP001596455"/>
    </source>
</evidence>
<dbReference type="InterPro" id="IPR043137">
    <property type="entry name" value="GGT_ssub_C"/>
</dbReference>
<comment type="similarity">
    <text evidence="1">Belongs to the gamma-glutamyltransferase family.</text>
</comment>
<feature type="signal peptide" evidence="6">
    <location>
        <begin position="1"/>
        <end position="26"/>
    </location>
</feature>
<name>A0ABW2Q603_9MICO</name>
<evidence type="ECO:0000256" key="5">
    <source>
        <dbReference type="SAM" id="MobiDB-lite"/>
    </source>
</evidence>
<evidence type="ECO:0000256" key="1">
    <source>
        <dbReference type="ARBA" id="ARBA00009381"/>
    </source>
</evidence>
<feature type="chain" id="PRO_5047068956" evidence="6">
    <location>
        <begin position="27"/>
        <end position="570"/>
    </location>
</feature>
<keyword evidence="8" id="KW-1185">Reference proteome</keyword>
<evidence type="ECO:0000256" key="4">
    <source>
        <dbReference type="ARBA" id="ARBA00023145"/>
    </source>
</evidence>
<feature type="region of interest" description="Disordered" evidence="5">
    <location>
        <begin position="550"/>
        <end position="570"/>
    </location>
</feature>
<keyword evidence="4" id="KW-0865">Zymogen</keyword>
<keyword evidence="6" id="KW-0732">Signal</keyword>
<evidence type="ECO:0000313" key="7">
    <source>
        <dbReference type="EMBL" id="MFC7404949.1"/>
    </source>
</evidence>
<evidence type="ECO:0000256" key="3">
    <source>
        <dbReference type="ARBA" id="ARBA00022801"/>
    </source>
</evidence>
<dbReference type="SUPFAM" id="SSF56235">
    <property type="entry name" value="N-terminal nucleophile aminohydrolases (Ntn hydrolases)"/>
    <property type="match status" value="1"/>
</dbReference>
<dbReference type="PROSITE" id="PS51257">
    <property type="entry name" value="PROKAR_LIPOPROTEIN"/>
    <property type="match status" value="1"/>
</dbReference>
<dbReference type="PANTHER" id="PTHR43199">
    <property type="entry name" value="GLUTATHIONE HYDROLASE"/>
    <property type="match status" value="1"/>
</dbReference>
<gene>
    <name evidence="7" type="ORF">ACFQQL_07495</name>
</gene>
<proteinExistence type="inferred from homology"/>
<evidence type="ECO:0000256" key="2">
    <source>
        <dbReference type="ARBA" id="ARBA00022679"/>
    </source>
</evidence>
<comment type="caution">
    <text evidence="7">The sequence shown here is derived from an EMBL/GenBank/DDBJ whole genome shotgun (WGS) entry which is preliminary data.</text>
</comment>
<sequence>MPIASRARRNLAAAALLALVVTGCTDSTEDPTPEPTTTSEPAPEPSPSPSSPEPEPTTAEARYGQGVSAAHPLAVQAGTRILAAGGTAVDAAIATAFAVSVVEPFASGIGGGGSAIVAPTGAQPEAYDYREVVAQDGQIPASGTGIPGFVAGMAALHDDHGELPWADLLAPAVELAEGGFQVSDFLALRMRSDYGPDAVQGLDQFAPGGVPLSAGDRLVQPALADSLRAIASGGADAFYTGGLSEQLTTVDGIDGDSLAAYEVVESDPVSGAVGEHEVVSAAPALPGAALIQMLQVAEAAGAGRAEPGSAEYVETVSDAWQVADETAHTVLGDPAFVDVPVEELTDAGANADVAQQVAAPAPDGGAGDGADDGEGSVVAAGHEIEAGNTTHLTVVDRDGLMISMTNTITSFWGAGETVGGFFLNNQLSRFEAIPSSANTPAPGRRSVSWAAPTVVLDGQGRPVLGIGSPGGHQIPNILSNVILRWSLHGQSLEEAVASPRFILDGTLLTTEPQPDPVAADLAALGWTLDVVPVEDAVFGSVQALEVDHETGEVTGTADSRREADVAVEQP</sequence>
<dbReference type="InterPro" id="IPR051792">
    <property type="entry name" value="GGT_bact"/>
</dbReference>
<keyword evidence="2" id="KW-0808">Transferase</keyword>
<dbReference type="Proteomes" id="UP001596455">
    <property type="component" value="Unassembled WGS sequence"/>
</dbReference>
<feature type="compositionally biased region" description="Pro residues" evidence="5">
    <location>
        <begin position="42"/>
        <end position="55"/>
    </location>
</feature>
<accession>A0ABW2Q603</accession>
<dbReference type="InterPro" id="IPR029055">
    <property type="entry name" value="Ntn_hydrolases_N"/>
</dbReference>
<dbReference type="Gene3D" id="3.60.20.40">
    <property type="match status" value="1"/>
</dbReference>
<dbReference type="PANTHER" id="PTHR43199:SF1">
    <property type="entry name" value="GLUTATHIONE HYDROLASE PROENZYME"/>
    <property type="match status" value="1"/>
</dbReference>
<keyword evidence="3" id="KW-0378">Hydrolase</keyword>
<reference evidence="8" key="1">
    <citation type="journal article" date="2019" name="Int. J. Syst. Evol. Microbiol.">
        <title>The Global Catalogue of Microorganisms (GCM) 10K type strain sequencing project: providing services to taxonomists for standard genome sequencing and annotation.</title>
        <authorList>
            <consortium name="The Broad Institute Genomics Platform"/>
            <consortium name="The Broad Institute Genome Sequencing Center for Infectious Disease"/>
            <person name="Wu L."/>
            <person name="Ma J."/>
        </authorList>
    </citation>
    <scope>NUCLEOTIDE SEQUENCE [LARGE SCALE GENOMIC DNA]</scope>
    <source>
        <strain evidence="8">JCM 1490</strain>
    </source>
</reference>
<dbReference type="EMBL" id="JBHTCQ010000001">
    <property type="protein sequence ID" value="MFC7404949.1"/>
    <property type="molecule type" value="Genomic_DNA"/>
</dbReference>
<organism evidence="7 8">
    <name type="scientific">Georgenia alba</name>
    <dbReference type="NCBI Taxonomy" id="2233858"/>
    <lineage>
        <taxon>Bacteria</taxon>
        <taxon>Bacillati</taxon>
        <taxon>Actinomycetota</taxon>
        <taxon>Actinomycetes</taxon>
        <taxon>Micrococcales</taxon>
        <taxon>Bogoriellaceae</taxon>
        <taxon>Georgenia</taxon>
    </lineage>
</organism>
<dbReference type="RefSeq" id="WP_382392821.1">
    <property type="nucleotide sequence ID" value="NZ_JBHTCQ010000001.1"/>
</dbReference>
<evidence type="ECO:0000256" key="6">
    <source>
        <dbReference type="SAM" id="SignalP"/>
    </source>
</evidence>
<dbReference type="Gene3D" id="1.10.246.130">
    <property type="match status" value="1"/>
</dbReference>
<dbReference type="PRINTS" id="PR01210">
    <property type="entry name" value="GGTRANSPTASE"/>
</dbReference>
<dbReference type="InterPro" id="IPR043138">
    <property type="entry name" value="GGT_lsub"/>
</dbReference>
<feature type="region of interest" description="Disordered" evidence="5">
    <location>
        <begin position="24"/>
        <end position="61"/>
    </location>
</feature>
<protein>
    <submittedName>
        <fullName evidence="7">Gamma-glutamyltransferase family protein</fullName>
    </submittedName>
</protein>